<gene>
    <name evidence="2" type="ORF">KHC33_13010</name>
</gene>
<dbReference type="InterPro" id="IPR002716">
    <property type="entry name" value="PIN_dom"/>
</dbReference>
<dbReference type="EMBL" id="CP075546">
    <property type="protein sequence ID" value="QVV88238.1"/>
    <property type="molecule type" value="Genomic_DNA"/>
</dbReference>
<keyword evidence="3" id="KW-1185">Reference proteome</keyword>
<dbReference type="RefSeq" id="WP_214419054.1">
    <property type="nucleotide sequence ID" value="NZ_CP075546.1"/>
</dbReference>
<organism evidence="2 3">
    <name type="scientific">Methanospirillum purgamenti</name>
    <dbReference type="NCBI Taxonomy" id="2834276"/>
    <lineage>
        <taxon>Archaea</taxon>
        <taxon>Methanobacteriati</taxon>
        <taxon>Methanobacteriota</taxon>
        <taxon>Stenosarchaea group</taxon>
        <taxon>Methanomicrobia</taxon>
        <taxon>Methanomicrobiales</taxon>
        <taxon>Methanospirillaceae</taxon>
        <taxon>Methanospirillum</taxon>
    </lineage>
</organism>
<reference evidence="2 3" key="1">
    <citation type="submission" date="2021-05" db="EMBL/GenBank/DDBJ databases">
        <title>A novel Methanospirillum isolate from a pyrite-forming mixed culture.</title>
        <authorList>
            <person name="Bunk B."/>
            <person name="Sproer C."/>
            <person name="Spring S."/>
            <person name="Pester M."/>
        </authorList>
    </citation>
    <scope>NUCLEOTIDE SEQUENCE [LARGE SCALE GENOMIC DNA]</scope>
    <source>
        <strain evidence="2 3">J.3.6.1-F.2.7.3</strain>
    </source>
</reference>
<proteinExistence type="predicted"/>
<dbReference type="AlphaFoldDB" id="A0A8E7AZE6"/>
<evidence type="ECO:0000259" key="1">
    <source>
        <dbReference type="Pfam" id="PF01850"/>
    </source>
</evidence>
<evidence type="ECO:0000313" key="3">
    <source>
        <dbReference type="Proteomes" id="UP000680656"/>
    </source>
</evidence>
<accession>A0A8E7AZE6</accession>
<dbReference type="Proteomes" id="UP000680656">
    <property type="component" value="Chromosome"/>
</dbReference>
<dbReference type="KEGG" id="mrtj:KHC33_13010"/>
<dbReference type="GeneID" id="65098120"/>
<sequence>MNYFIDSNILIFANLGDTPEYPIVRDLIHDYIQKNHQFFIDSIIVSEVHYKLRKFLGSDESVLRMNKILNSSYITYVPIDYSTIIRAIDLSNRLNVMTNDAIIGQHALDTKSDGILTDNFKDFKKIPELKVISIR</sequence>
<protein>
    <submittedName>
        <fullName evidence="2">PIN domain-containing protein</fullName>
    </submittedName>
</protein>
<feature type="domain" description="PIN" evidence="1">
    <location>
        <begin position="3"/>
        <end position="127"/>
    </location>
</feature>
<dbReference type="Gene3D" id="3.40.50.1010">
    <property type="entry name" value="5'-nuclease"/>
    <property type="match status" value="1"/>
</dbReference>
<dbReference type="Pfam" id="PF01850">
    <property type="entry name" value="PIN"/>
    <property type="match status" value="1"/>
</dbReference>
<name>A0A8E7AZE6_9EURY</name>
<evidence type="ECO:0000313" key="2">
    <source>
        <dbReference type="EMBL" id="QVV88238.1"/>
    </source>
</evidence>
<dbReference type="SUPFAM" id="SSF88723">
    <property type="entry name" value="PIN domain-like"/>
    <property type="match status" value="1"/>
</dbReference>
<dbReference type="InterPro" id="IPR029060">
    <property type="entry name" value="PIN-like_dom_sf"/>
</dbReference>